<evidence type="ECO:0000313" key="1">
    <source>
        <dbReference type="EMBL" id="UUY04416.1"/>
    </source>
</evidence>
<proteinExistence type="predicted"/>
<keyword evidence="2" id="KW-1185">Reference proteome</keyword>
<name>A0ABY5PID5_9ACTN</name>
<dbReference type="EMBL" id="CP088295">
    <property type="protein sequence ID" value="UUY04416.1"/>
    <property type="molecule type" value="Genomic_DNA"/>
</dbReference>
<dbReference type="Proteomes" id="UP001058860">
    <property type="component" value="Chromosome"/>
</dbReference>
<protein>
    <submittedName>
        <fullName evidence="1">Uncharacterized protein</fullName>
    </submittedName>
</protein>
<dbReference type="RefSeq" id="WP_353864903.1">
    <property type="nucleotide sequence ID" value="NZ_CP088295.1"/>
</dbReference>
<gene>
    <name evidence="1" type="ORF">LRS13_02470</name>
</gene>
<organism evidence="1 2">
    <name type="scientific">Svornostia abyssi</name>
    <dbReference type="NCBI Taxonomy" id="2898438"/>
    <lineage>
        <taxon>Bacteria</taxon>
        <taxon>Bacillati</taxon>
        <taxon>Actinomycetota</taxon>
        <taxon>Thermoleophilia</taxon>
        <taxon>Solirubrobacterales</taxon>
        <taxon>Baekduiaceae</taxon>
        <taxon>Svornostia</taxon>
    </lineage>
</organism>
<evidence type="ECO:0000313" key="2">
    <source>
        <dbReference type="Proteomes" id="UP001058860"/>
    </source>
</evidence>
<reference evidence="2" key="1">
    <citation type="submission" date="2021-11" db="EMBL/GenBank/DDBJ databases">
        <title>Cultivation dependent microbiological survey of springs from the worlds oldest radium mine currently devoted to the extraction of radon-saturated water.</title>
        <authorList>
            <person name="Kapinusova G."/>
            <person name="Smrhova T."/>
            <person name="Strejcek M."/>
            <person name="Suman J."/>
            <person name="Jani K."/>
            <person name="Pajer P."/>
            <person name="Uhlik O."/>
        </authorList>
    </citation>
    <scope>NUCLEOTIDE SEQUENCE [LARGE SCALE GENOMIC DNA]</scope>
    <source>
        <strain evidence="2">J379</strain>
    </source>
</reference>
<sequence>MPTMRLPWSKDRTADRRKAERDLVYWAGVVGEIEGGYGLTIYDYTNDLDIHAGLRERVSRLPSSDPLRAQLATLDDRFEAATRPIDLATTRGTEQIRVPLNATGELLADLRERGWT</sequence>
<accession>A0ABY5PID5</accession>